<gene>
    <name evidence="1" type="ORF">FIV46_13270</name>
</gene>
<sequence length="183" mass="20308">MLRTGLVALLLMTLASCGFRPMYGSASGQGRELEQTMANIRVEDIRDADGRNSRIGQVIRNNMMSRLRAKGSQASVEYSLNIKFQVEEHGYGFTEDESVTAQSLKLTALYILEDIATGEKVMEDAARALVTFDLVQSDYSNMVARNAALKRLSEEVTTRITTRIGAFFSARQQQQQKEVSAGQ</sequence>
<evidence type="ECO:0000313" key="1">
    <source>
        <dbReference type="EMBL" id="TPD59193.1"/>
    </source>
</evidence>
<dbReference type="RefSeq" id="WP_139941412.1">
    <property type="nucleotide sequence ID" value="NZ_JBHSYP010000002.1"/>
</dbReference>
<dbReference type="Gene3D" id="3.30.160.150">
    <property type="entry name" value="Lipoprotein like domain"/>
    <property type="match status" value="1"/>
</dbReference>
<accession>A0A501PFJ7</accession>
<organism evidence="1 2">
    <name type="scientific">Emcibacter nanhaiensis</name>
    <dbReference type="NCBI Taxonomy" id="1505037"/>
    <lineage>
        <taxon>Bacteria</taxon>
        <taxon>Pseudomonadati</taxon>
        <taxon>Pseudomonadota</taxon>
        <taxon>Alphaproteobacteria</taxon>
        <taxon>Emcibacterales</taxon>
        <taxon>Emcibacteraceae</taxon>
        <taxon>Emcibacter</taxon>
    </lineage>
</organism>
<dbReference type="OrthoDB" id="8480109at2"/>
<evidence type="ECO:0000313" key="2">
    <source>
        <dbReference type="Proteomes" id="UP000319148"/>
    </source>
</evidence>
<dbReference type="Proteomes" id="UP000319148">
    <property type="component" value="Unassembled WGS sequence"/>
</dbReference>
<reference evidence="2" key="1">
    <citation type="submission" date="2019-06" db="EMBL/GenBank/DDBJ databases">
        <title>The complete genome of Emcibacter congregatus ZYLT.</title>
        <authorList>
            <person name="Zhao Z."/>
        </authorList>
    </citation>
    <scope>NUCLEOTIDE SEQUENCE [LARGE SCALE GENOMIC DNA]</scope>
    <source>
        <strain evidence="2">MCCC 1A06723</strain>
    </source>
</reference>
<comment type="caution">
    <text evidence="1">The sequence shown here is derived from an EMBL/GenBank/DDBJ whole genome shotgun (WGS) entry which is preliminary data.</text>
</comment>
<dbReference type="PROSITE" id="PS51257">
    <property type="entry name" value="PROKAR_LIPOPROTEIN"/>
    <property type="match status" value="1"/>
</dbReference>
<proteinExistence type="predicted"/>
<dbReference type="AlphaFoldDB" id="A0A501PFJ7"/>
<name>A0A501PFJ7_9PROT</name>
<dbReference type="EMBL" id="VFIY01000015">
    <property type="protein sequence ID" value="TPD59193.1"/>
    <property type="molecule type" value="Genomic_DNA"/>
</dbReference>
<evidence type="ECO:0008006" key="3">
    <source>
        <dbReference type="Google" id="ProtNLM"/>
    </source>
</evidence>
<keyword evidence="2" id="KW-1185">Reference proteome</keyword>
<protein>
    <recommendedName>
        <fullName evidence="3">LPS-assembly lipoprotein LptE</fullName>
    </recommendedName>
</protein>